<evidence type="ECO:0000256" key="3">
    <source>
        <dbReference type="PIRSR" id="PIRSR637359-1"/>
    </source>
</evidence>
<evidence type="ECO:0000256" key="5">
    <source>
        <dbReference type="SAM" id="MobiDB-lite"/>
    </source>
</evidence>
<keyword evidence="2" id="KW-0325">Glycoprotein</keyword>
<gene>
    <name evidence="7" type="ORF">SEMRO_280_G107070.1</name>
</gene>
<feature type="region of interest" description="Disordered" evidence="5">
    <location>
        <begin position="284"/>
        <end position="303"/>
    </location>
</feature>
<evidence type="ECO:0000313" key="8">
    <source>
        <dbReference type="Proteomes" id="UP001153069"/>
    </source>
</evidence>
<dbReference type="GO" id="GO:0008146">
    <property type="term" value="F:sulfotransferase activity"/>
    <property type="evidence" value="ECO:0007669"/>
    <property type="project" value="InterPro"/>
</dbReference>
<accession>A0A9N8DPM1</accession>
<dbReference type="Proteomes" id="UP001153069">
    <property type="component" value="Unassembled WGS sequence"/>
</dbReference>
<keyword evidence="8" id="KW-1185">Reference proteome</keyword>
<dbReference type="PANTHER" id="PTHR10605:SF56">
    <property type="entry name" value="BIFUNCTIONAL HEPARAN SULFATE N-DEACETYLASE_N-SULFOTRANSFERASE"/>
    <property type="match status" value="1"/>
</dbReference>
<dbReference type="InterPro" id="IPR037359">
    <property type="entry name" value="NST/OST"/>
</dbReference>
<feature type="active site" description="For sulfotransferase activity" evidence="3">
    <location>
        <position position="27"/>
    </location>
</feature>
<feature type="binding site" evidence="4">
    <location>
        <position position="137"/>
    </location>
    <ligand>
        <name>3'-phosphoadenylyl sulfate</name>
        <dbReference type="ChEBI" id="CHEBI:58339"/>
    </ligand>
</feature>
<evidence type="ECO:0000259" key="6">
    <source>
        <dbReference type="Pfam" id="PF00685"/>
    </source>
</evidence>
<dbReference type="Pfam" id="PF00685">
    <property type="entry name" value="Sulfotransfer_1"/>
    <property type="match status" value="1"/>
</dbReference>
<dbReference type="Gene3D" id="3.40.50.300">
    <property type="entry name" value="P-loop containing nucleotide triphosphate hydrolases"/>
    <property type="match status" value="1"/>
</dbReference>
<proteinExistence type="predicted"/>
<protein>
    <submittedName>
        <fullName evidence="7">Glucosamine 3-O-sulfotransferase 5</fullName>
    </submittedName>
</protein>
<dbReference type="OrthoDB" id="39787at2759"/>
<evidence type="ECO:0000256" key="4">
    <source>
        <dbReference type="PIRSR" id="PIRSR637359-2"/>
    </source>
</evidence>
<sequence>MMEPEYPSRPSPAPTPLPAVQLIGAQKAGTSAVADWLFEGGFQRPLVFEKEPWFYSKEVHFFDTDHRYHQGAEFYAKRFQSDNTTPMDLQSTALDATPDTLPFADRVRATYESAGGQQVKKVKIIVILREPVSRELSLYNHLAFDCRRLPSSERNDWHNQAVKDDGSVMSFDDFVMERSLPALERETGPGRSTRHSLYATHLRKWFELFDRSQILVLSYDELRFHPEKTQERIQSFLGRTVPGSLRRSNSNDNSYKIALPSRDAKQALAGVFATLNEELYQLLDSNPGPPMEQRPFPRFQEPP</sequence>
<dbReference type="PANTHER" id="PTHR10605">
    <property type="entry name" value="HEPARAN SULFATE SULFOTRANSFERASE"/>
    <property type="match status" value="1"/>
</dbReference>
<feature type="domain" description="Sulfotransferase" evidence="6">
    <location>
        <begin position="20"/>
        <end position="242"/>
    </location>
</feature>
<reference evidence="7" key="1">
    <citation type="submission" date="2020-06" db="EMBL/GenBank/DDBJ databases">
        <authorList>
            <consortium name="Plant Systems Biology data submission"/>
        </authorList>
    </citation>
    <scope>NUCLEOTIDE SEQUENCE</scope>
    <source>
        <strain evidence="7">D6</strain>
    </source>
</reference>
<evidence type="ECO:0000313" key="7">
    <source>
        <dbReference type="EMBL" id="CAB9506823.1"/>
    </source>
</evidence>
<evidence type="ECO:0000256" key="1">
    <source>
        <dbReference type="ARBA" id="ARBA00022679"/>
    </source>
</evidence>
<name>A0A9N8DPM1_9STRA</name>
<organism evidence="7 8">
    <name type="scientific">Seminavis robusta</name>
    <dbReference type="NCBI Taxonomy" id="568900"/>
    <lineage>
        <taxon>Eukaryota</taxon>
        <taxon>Sar</taxon>
        <taxon>Stramenopiles</taxon>
        <taxon>Ochrophyta</taxon>
        <taxon>Bacillariophyta</taxon>
        <taxon>Bacillariophyceae</taxon>
        <taxon>Bacillariophycidae</taxon>
        <taxon>Naviculales</taxon>
        <taxon>Naviculaceae</taxon>
        <taxon>Seminavis</taxon>
    </lineage>
</organism>
<comment type="caution">
    <text evidence="7">The sequence shown here is derived from an EMBL/GenBank/DDBJ whole genome shotgun (WGS) entry which is preliminary data.</text>
</comment>
<keyword evidence="1" id="KW-0808">Transferase</keyword>
<dbReference type="InterPro" id="IPR027417">
    <property type="entry name" value="P-loop_NTPase"/>
</dbReference>
<evidence type="ECO:0000256" key="2">
    <source>
        <dbReference type="ARBA" id="ARBA00023180"/>
    </source>
</evidence>
<dbReference type="EMBL" id="CAICTM010000279">
    <property type="protein sequence ID" value="CAB9506823.1"/>
    <property type="molecule type" value="Genomic_DNA"/>
</dbReference>
<dbReference type="AlphaFoldDB" id="A0A9N8DPM1"/>
<feature type="binding site" evidence="4">
    <location>
        <position position="129"/>
    </location>
    <ligand>
        <name>3'-phosphoadenylyl sulfate</name>
        <dbReference type="ChEBI" id="CHEBI:58339"/>
    </ligand>
</feature>
<dbReference type="InterPro" id="IPR000863">
    <property type="entry name" value="Sulfotransferase_dom"/>
</dbReference>
<dbReference type="SUPFAM" id="SSF52540">
    <property type="entry name" value="P-loop containing nucleoside triphosphate hydrolases"/>
    <property type="match status" value="1"/>
</dbReference>